<evidence type="ECO:0000256" key="1">
    <source>
        <dbReference type="ARBA" id="ARBA00010923"/>
    </source>
</evidence>
<dbReference type="InterPro" id="IPR052021">
    <property type="entry name" value="Type-I_RS_S_subunit"/>
</dbReference>
<dbReference type="InterPro" id="IPR044946">
    <property type="entry name" value="Restrct_endonuc_typeI_TRD_sf"/>
</dbReference>
<gene>
    <name evidence="5" type="ORF">NCTC11343_04211</name>
</gene>
<reference evidence="5 6" key="1">
    <citation type="submission" date="2018-06" db="EMBL/GenBank/DDBJ databases">
        <authorList>
            <consortium name="Pathogen Informatics"/>
            <person name="Doyle S."/>
        </authorList>
    </citation>
    <scope>NUCLEOTIDE SEQUENCE [LARGE SCALE GENOMIC DNA]</scope>
    <source>
        <strain evidence="5 6">NCTC11343</strain>
    </source>
</reference>
<dbReference type="GO" id="GO:0009307">
    <property type="term" value="P:DNA restriction-modification system"/>
    <property type="evidence" value="ECO:0007669"/>
    <property type="project" value="UniProtKB-KW"/>
</dbReference>
<proteinExistence type="inferred from homology"/>
<keyword evidence="2" id="KW-0680">Restriction system</keyword>
<evidence type="ECO:0000313" key="5">
    <source>
        <dbReference type="EMBL" id="SPZ92162.1"/>
    </source>
</evidence>
<dbReference type="SUPFAM" id="SSF116734">
    <property type="entry name" value="DNA methylase specificity domain"/>
    <property type="match status" value="1"/>
</dbReference>
<dbReference type="Gene3D" id="3.90.220.20">
    <property type="entry name" value="DNA methylase specificity domains"/>
    <property type="match status" value="1"/>
</dbReference>
<comment type="similarity">
    <text evidence="1">Belongs to the type-I restriction system S methylase family.</text>
</comment>
<dbReference type="PANTHER" id="PTHR30408">
    <property type="entry name" value="TYPE-1 RESTRICTION ENZYME ECOKI SPECIFICITY PROTEIN"/>
    <property type="match status" value="1"/>
</dbReference>
<feature type="domain" description="Type I restriction modification DNA specificity" evidence="4">
    <location>
        <begin position="20"/>
        <end position="181"/>
    </location>
</feature>
<dbReference type="AlphaFoldDB" id="A0A2X2JCZ1"/>
<dbReference type="Proteomes" id="UP000251241">
    <property type="component" value="Unassembled WGS sequence"/>
</dbReference>
<dbReference type="Pfam" id="PF01420">
    <property type="entry name" value="Methylase_S"/>
    <property type="match status" value="1"/>
</dbReference>
<evidence type="ECO:0000259" key="4">
    <source>
        <dbReference type="Pfam" id="PF01420"/>
    </source>
</evidence>
<dbReference type="EMBL" id="UAUU01000011">
    <property type="protein sequence ID" value="SPZ92162.1"/>
    <property type="molecule type" value="Genomic_DNA"/>
</dbReference>
<organism evidence="5 6">
    <name type="scientific">Sphingobacterium multivorum</name>
    <dbReference type="NCBI Taxonomy" id="28454"/>
    <lineage>
        <taxon>Bacteria</taxon>
        <taxon>Pseudomonadati</taxon>
        <taxon>Bacteroidota</taxon>
        <taxon>Sphingobacteriia</taxon>
        <taxon>Sphingobacteriales</taxon>
        <taxon>Sphingobacteriaceae</taxon>
        <taxon>Sphingobacterium</taxon>
    </lineage>
</organism>
<sequence length="216" mass="25125">MQVLCSLYRTESLFKNKEMNKKFKLSDIVNIRSGMVVPKTVNNDEKQLTDAYVRMVGTSDYDDDGNLRNDLEANVLIKPAIEKNFLQYNEVLFNAKGRRFFAALFRNEYSFTIASASFLVLTIQNNLILPEFLVWYLNHPETLKVFASKMTTQNIPSITKQELGDLEIIIPNLETQKQIIKLDFLKKEQVVIQKELITLKENLINTVTYKKLQNEY</sequence>
<dbReference type="PANTHER" id="PTHR30408:SF12">
    <property type="entry name" value="TYPE I RESTRICTION ENZYME MJAVIII SPECIFICITY SUBUNIT"/>
    <property type="match status" value="1"/>
</dbReference>
<dbReference type="InterPro" id="IPR000055">
    <property type="entry name" value="Restrct_endonuc_typeI_TRD"/>
</dbReference>
<evidence type="ECO:0000256" key="3">
    <source>
        <dbReference type="ARBA" id="ARBA00023125"/>
    </source>
</evidence>
<evidence type="ECO:0000256" key="2">
    <source>
        <dbReference type="ARBA" id="ARBA00022747"/>
    </source>
</evidence>
<accession>A0A2X2JCZ1</accession>
<dbReference type="GO" id="GO:0003677">
    <property type="term" value="F:DNA binding"/>
    <property type="evidence" value="ECO:0007669"/>
    <property type="project" value="UniProtKB-KW"/>
</dbReference>
<protein>
    <submittedName>
        <fullName evidence="5">EcoKI restriction-modification system protein HsdS</fullName>
    </submittedName>
</protein>
<name>A0A2X2JCZ1_SPHMU</name>
<evidence type="ECO:0000313" key="6">
    <source>
        <dbReference type="Proteomes" id="UP000251241"/>
    </source>
</evidence>
<keyword evidence="3" id="KW-0238">DNA-binding</keyword>